<keyword evidence="4" id="KW-1185">Reference proteome</keyword>
<sequence>MDGLWSNCGDERIIIFTTNHKEKIDPALLRPGRMVMHIHMSYCTPAGFDILDLSYLAICDHPNLFPKIKGLMQEVKVTPAEIAEHLMRNENAEKKKLKLMRRKLMRKALYKRQMLELKCKKKQKRRQKLRKL</sequence>
<dbReference type="SUPFAM" id="SSF52540">
    <property type="entry name" value="P-loop containing nucleoside triphosphate hydrolases"/>
    <property type="match status" value="1"/>
</dbReference>
<organism evidence="3 4">
    <name type="scientific">Forsythia ovata</name>
    <dbReference type="NCBI Taxonomy" id="205694"/>
    <lineage>
        <taxon>Eukaryota</taxon>
        <taxon>Viridiplantae</taxon>
        <taxon>Streptophyta</taxon>
        <taxon>Embryophyta</taxon>
        <taxon>Tracheophyta</taxon>
        <taxon>Spermatophyta</taxon>
        <taxon>Magnoliopsida</taxon>
        <taxon>eudicotyledons</taxon>
        <taxon>Gunneridae</taxon>
        <taxon>Pentapetalae</taxon>
        <taxon>asterids</taxon>
        <taxon>lamiids</taxon>
        <taxon>Lamiales</taxon>
        <taxon>Oleaceae</taxon>
        <taxon>Forsythieae</taxon>
        <taxon>Forsythia</taxon>
    </lineage>
</organism>
<dbReference type="Gene3D" id="3.40.50.300">
    <property type="entry name" value="P-loop containing nucleotide triphosphate hydrolases"/>
    <property type="match status" value="1"/>
</dbReference>
<protein>
    <submittedName>
        <fullName evidence="3">P-loop containing nucleoside triphosphate hydrolase superfamily protein</fullName>
    </submittedName>
</protein>
<comment type="caution">
    <text evidence="3">The sequence shown here is derived from an EMBL/GenBank/DDBJ whole genome shotgun (WGS) entry which is preliminary data.</text>
</comment>
<gene>
    <name evidence="3" type="ORF">Fot_34499</name>
</gene>
<feature type="coiled-coil region" evidence="1">
    <location>
        <begin position="80"/>
        <end position="132"/>
    </location>
</feature>
<dbReference type="GO" id="GO:0016787">
    <property type="term" value="F:hydrolase activity"/>
    <property type="evidence" value="ECO:0007669"/>
    <property type="project" value="UniProtKB-KW"/>
</dbReference>
<accession>A0ABD1SJ04</accession>
<dbReference type="Pfam" id="PF25568">
    <property type="entry name" value="AAA_lid_At3g28540"/>
    <property type="match status" value="1"/>
</dbReference>
<dbReference type="Gene3D" id="6.10.280.40">
    <property type="match status" value="1"/>
</dbReference>
<dbReference type="InterPro" id="IPR050747">
    <property type="entry name" value="Mitochondrial_chaperone_BCS1"/>
</dbReference>
<name>A0ABD1SJ04_9LAMI</name>
<dbReference type="InterPro" id="IPR003960">
    <property type="entry name" value="ATPase_AAA_CS"/>
</dbReference>
<evidence type="ECO:0000256" key="1">
    <source>
        <dbReference type="SAM" id="Coils"/>
    </source>
</evidence>
<reference evidence="4" key="1">
    <citation type="submission" date="2024-07" db="EMBL/GenBank/DDBJ databases">
        <title>Two chromosome-level genome assemblies of Korean endemic species Abeliophyllum distichum and Forsythia ovata (Oleaceae).</title>
        <authorList>
            <person name="Jang H."/>
        </authorList>
    </citation>
    <scope>NUCLEOTIDE SEQUENCE [LARGE SCALE GENOMIC DNA]</scope>
</reference>
<evidence type="ECO:0000259" key="2">
    <source>
        <dbReference type="Pfam" id="PF25568"/>
    </source>
</evidence>
<keyword evidence="1" id="KW-0175">Coiled coil</keyword>
<keyword evidence="3" id="KW-0378">Hydrolase</keyword>
<dbReference type="PROSITE" id="PS00674">
    <property type="entry name" value="AAA"/>
    <property type="match status" value="1"/>
</dbReference>
<dbReference type="InterPro" id="IPR058017">
    <property type="entry name" value="At3g28540-like_C"/>
</dbReference>
<dbReference type="InterPro" id="IPR027417">
    <property type="entry name" value="P-loop_NTPase"/>
</dbReference>
<dbReference type="PANTHER" id="PTHR23070">
    <property type="entry name" value="BCS1 AAA-TYPE ATPASE"/>
    <property type="match status" value="1"/>
</dbReference>
<proteinExistence type="predicted"/>
<evidence type="ECO:0000313" key="4">
    <source>
        <dbReference type="Proteomes" id="UP001604277"/>
    </source>
</evidence>
<dbReference type="EMBL" id="JBFOLJ010000010">
    <property type="protein sequence ID" value="KAL2500651.1"/>
    <property type="molecule type" value="Genomic_DNA"/>
</dbReference>
<evidence type="ECO:0000313" key="3">
    <source>
        <dbReference type="EMBL" id="KAL2500651.1"/>
    </source>
</evidence>
<dbReference type="AlphaFoldDB" id="A0ABD1SJ04"/>
<dbReference type="Proteomes" id="UP001604277">
    <property type="component" value="Unassembled WGS sequence"/>
</dbReference>
<feature type="domain" description="AAA+ ATPase At3g28540-like C-terminal" evidence="2">
    <location>
        <begin position="43"/>
        <end position="105"/>
    </location>
</feature>